<evidence type="ECO:0000256" key="1">
    <source>
        <dbReference type="SAM" id="SignalP"/>
    </source>
</evidence>
<comment type="caution">
    <text evidence="2">The sequence shown here is derived from an EMBL/GenBank/DDBJ whole genome shotgun (WGS) entry which is preliminary data.</text>
</comment>
<dbReference type="AlphaFoldDB" id="A0A8B6HPQ8"/>
<feature type="chain" id="PRO_5032763193" evidence="1">
    <location>
        <begin position="17"/>
        <end position="314"/>
    </location>
</feature>
<evidence type="ECO:0000313" key="3">
    <source>
        <dbReference type="Proteomes" id="UP000596742"/>
    </source>
</evidence>
<dbReference type="OrthoDB" id="6069974at2759"/>
<organism evidence="2 3">
    <name type="scientific">Mytilus galloprovincialis</name>
    <name type="common">Mediterranean mussel</name>
    <dbReference type="NCBI Taxonomy" id="29158"/>
    <lineage>
        <taxon>Eukaryota</taxon>
        <taxon>Metazoa</taxon>
        <taxon>Spiralia</taxon>
        <taxon>Lophotrochozoa</taxon>
        <taxon>Mollusca</taxon>
        <taxon>Bivalvia</taxon>
        <taxon>Autobranchia</taxon>
        <taxon>Pteriomorphia</taxon>
        <taxon>Mytilida</taxon>
        <taxon>Mytiloidea</taxon>
        <taxon>Mytilidae</taxon>
        <taxon>Mytilinae</taxon>
        <taxon>Mytilus</taxon>
    </lineage>
</organism>
<reference evidence="2" key="1">
    <citation type="submission" date="2018-11" db="EMBL/GenBank/DDBJ databases">
        <authorList>
            <person name="Alioto T."/>
            <person name="Alioto T."/>
        </authorList>
    </citation>
    <scope>NUCLEOTIDE SEQUENCE</scope>
</reference>
<sequence>MILLICAFIFVSEISCLHILPCEPGDPGPLGCDQFVRNGGQLGVGQASNPGNEGSFGIGSGNSIGSLANDVSFLNSQNIAGMQFIDPTQIANPSQFVDPTSQFLDPTAQLLDPTTQFLDPTTQFLDPTSQIIDPTFRDQSFAVPVGQTDPSLQFIDPTQIVDPSFNAAVGVGQIGQSIGPLTTGLEFVGGKSKIPRVYPKGKFMTKGKVITKGYPKRMIKKKSMGGYPKRLIVRYPKKYVKNIHGYPKGKIPTYSKYPNVYQKAYRNPKNYKVVRYLKKKYMIGGYPKFGLGMKTGYKKGRAYSKGYPKFSISK</sequence>
<keyword evidence="3" id="KW-1185">Reference proteome</keyword>
<feature type="signal peptide" evidence="1">
    <location>
        <begin position="1"/>
        <end position="16"/>
    </location>
</feature>
<proteinExistence type="predicted"/>
<evidence type="ECO:0000313" key="2">
    <source>
        <dbReference type="EMBL" id="VDI82925.1"/>
    </source>
</evidence>
<gene>
    <name evidence="2" type="ORF">MGAL_10B051495</name>
</gene>
<keyword evidence="1" id="KW-0732">Signal</keyword>
<name>A0A8B6HPQ8_MYTGA</name>
<accession>A0A8B6HPQ8</accession>
<dbReference type="Proteomes" id="UP000596742">
    <property type="component" value="Unassembled WGS sequence"/>
</dbReference>
<dbReference type="EMBL" id="UYJE01010413">
    <property type="protein sequence ID" value="VDI82925.1"/>
    <property type="molecule type" value="Genomic_DNA"/>
</dbReference>
<protein>
    <submittedName>
        <fullName evidence="2">Uncharacterized protein</fullName>
    </submittedName>
</protein>